<proteinExistence type="predicted"/>
<dbReference type="EMBL" id="HBUE01220012">
    <property type="protein sequence ID" value="CAG6539142.1"/>
    <property type="molecule type" value="Transcribed_RNA"/>
</dbReference>
<accession>A0A8D8KJG7</accession>
<dbReference type="EMBL" id="HBUE01326596">
    <property type="protein sequence ID" value="CAG6591163.1"/>
    <property type="molecule type" value="Transcribed_RNA"/>
</dbReference>
<dbReference type="AlphaFoldDB" id="A0A8D8KJG7"/>
<reference evidence="1" key="1">
    <citation type="submission" date="2021-05" db="EMBL/GenBank/DDBJ databases">
        <authorList>
            <person name="Alioto T."/>
            <person name="Alioto T."/>
            <person name="Gomez Garrido J."/>
        </authorList>
    </citation>
    <scope>NUCLEOTIDE SEQUENCE</scope>
</reference>
<sequence length="108" mass="12162">MMFPSSSESNSIGYLLTASDARFEKILNGILPVTRRTCSTIIVVSLLYVVIESGLLLNMQLFISSIISCPIESQSMLKLESKKLLEALRRTFAEELGVTFWLQFCESY</sequence>
<evidence type="ECO:0000313" key="1">
    <source>
        <dbReference type="EMBL" id="CAG6591161.1"/>
    </source>
</evidence>
<dbReference type="EMBL" id="HBUE01140830">
    <property type="protein sequence ID" value="CAG6500656.1"/>
    <property type="molecule type" value="Transcribed_RNA"/>
</dbReference>
<dbReference type="EMBL" id="HBUE01140828">
    <property type="protein sequence ID" value="CAG6500655.1"/>
    <property type="molecule type" value="Transcribed_RNA"/>
</dbReference>
<dbReference type="EMBL" id="HBUE01140831">
    <property type="protein sequence ID" value="CAG6500657.1"/>
    <property type="molecule type" value="Transcribed_RNA"/>
</dbReference>
<organism evidence="1">
    <name type="scientific">Culex pipiens</name>
    <name type="common">House mosquito</name>
    <dbReference type="NCBI Taxonomy" id="7175"/>
    <lineage>
        <taxon>Eukaryota</taxon>
        <taxon>Metazoa</taxon>
        <taxon>Ecdysozoa</taxon>
        <taxon>Arthropoda</taxon>
        <taxon>Hexapoda</taxon>
        <taxon>Insecta</taxon>
        <taxon>Pterygota</taxon>
        <taxon>Neoptera</taxon>
        <taxon>Endopterygota</taxon>
        <taxon>Diptera</taxon>
        <taxon>Nematocera</taxon>
        <taxon>Culicoidea</taxon>
        <taxon>Culicidae</taxon>
        <taxon>Culicinae</taxon>
        <taxon>Culicini</taxon>
        <taxon>Culex</taxon>
        <taxon>Culex</taxon>
    </lineage>
</organism>
<dbReference type="EMBL" id="HBUE01326591">
    <property type="protein sequence ID" value="CAG6591160.1"/>
    <property type="molecule type" value="Transcribed_RNA"/>
</dbReference>
<dbReference type="EMBL" id="HBUE01220014">
    <property type="protein sequence ID" value="CAG6539143.1"/>
    <property type="molecule type" value="Transcribed_RNA"/>
</dbReference>
<dbReference type="EMBL" id="HBUE01326594">
    <property type="protein sequence ID" value="CAG6591162.1"/>
    <property type="molecule type" value="Transcribed_RNA"/>
</dbReference>
<dbReference type="EMBL" id="HBUE01326592">
    <property type="protein sequence ID" value="CAG6591161.1"/>
    <property type="molecule type" value="Transcribed_RNA"/>
</dbReference>
<dbReference type="EMBL" id="HBUE01140836">
    <property type="protein sequence ID" value="CAG6500659.1"/>
    <property type="molecule type" value="Transcribed_RNA"/>
</dbReference>
<protein>
    <submittedName>
        <fullName evidence="1">(northern house mosquito) hypothetical protein</fullName>
    </submittedName>
</protein>
<name>A0A8D8KJG7_CULPI</name>
<dbReference type="EMBL" id="HBUE01220016">
    <property type="protein sequence ID" value="CAG6539144.1"/>
    <property type="molecule type" value="Transcribed_RNA"/>
</dbReference>
<dbReference type="EMBL" id="HBUE01220011">
    <property type="protein sequence ID" value="CAG6539141.1"/>
    <property type="molecule type" value="Transcribed_RNA"/>
</dbReference>